<feature type="signal peptide" evidence="2">
    <location>
        <begin position="1"/>
        <end position="24"/>
    </location>
</feature>
<organism evidence="3 4">
    <name type="scientific">Coprinopsis marcescibilis</name>
    <name type="common">Agaric fungus</name>
    <name type="synonym">Psathyrella marcescibilis</name>
    <dbReference type="NCBI Taxonomy" id="230819"/>
    <lineage>
        <taxon>Eukaryota</taxon>
        <taxon>Fungi</taxon>
        <taxon>Dikarya</taxon>
        <taxon>Basidiomycota</taxon>
        <taxon>Agaricomycotina</taxon>
        <taxon>Agaricomycetes</taxon>
        <taxon>Agaricomycetidae</taxon>
        <taxon>Agaricales</taxon>
        <taxon>Agaricineae</taxon>
        <taxon>Psathyrellaceae</taxon>
        <taxon>Coprinopsis</taxon>
    </lineage>
</organism>
<evidence type="ECO:0000313" key="4">
    <source>
        <dbReference type="Proteomes" id="UP000307440"/>
    </source>
</evidence>
<keyword evidence="1" id="KW-0472">Membrane</keyword>
<accession>A0A5C3KU03</accession>
<keyword evidence="2" id="KW-0732">Signal</keyword>
<keyword evidence="1" id="KW-1133">Transmembrane helix</keyword>
<evidence type="ECO:0000313" key="3">
    <source>
        <dbReference type="EMBL" id="TFK23767.1"/>
    </source>
</evidence>
<keyword evidence="4" id="KW-1185">Reference proteome</keyword>
<evidence type="ECO:0000256" key="2">
    <source>
        <dbReference type="SAM" id="SignalP"/>
    </source>
</evidence>
<protein>
    <submittedName>
        <fullName evidence="3">Uncharacterized protein</fullName>
    </submittedName>
</protein>
<feature type="chain" id="PRO_5023011295" evidence="2">
    <location>
        <begin position="25"/>
        <end position="196"/>
    </location>
</feature>
<dbReference type="AlphaFoldDB" id="A0A5C3KU03"/>
<dbReference type="Proteomes" id="UP000307440">
    <property type="component" value="Unassembled WGS sequence"/>
</dbReference>
<gene>
    <name evidence="3" type="ORF">FA15DRAFT_445456</name>
</gene>
<reference evidence="3 4" key="1">
    <citation type="journal article" date="2019" name="Nat. Ecol. Evol.">
        <title>Megaphylogeny resolves global patterns of mushroom evolution.</title>
        <authorList>
            <person name="Varga T."/>
            <person name="Krizsan K."/>
            <person name="Foldi C."/>
            <person name="Dima B."/>
            <person name="Sanchez-Garcia M."/>
            <person name="Sanchez-Ramirez S."/>
            <person name="Szollosi G.J."/>
            <person name="Szarkandi J.G."/>
            <person name="Papp V."/>
            <person name="Albert L."/>
            <person name="Andreopoulos W."/>
            <person name="Angelini C."/>
            <person name="Antonin V."/>
            <person name="Barry K.W."/>
            <person name="Bougher N.L."/>
            <person name="Buchanan P."/>
            <person name="Buyck B."/>
            <person name="Bense V."/>
            <person name="Catcheside P."/>
            <person name="Chovatia M."/>
            <person name="Cooper J."/>
            <person name="Damon W."/>
            <person name="Desjardin D."/>
            <person name="Finy P."/>
            <person name="Geml J."/>
            <person name="Haridas S."/>
            <person name="Hughes K."/>
            <person name="Justo A."/>
            <person name="Karasinski D."/>
            <person name="Kautmanova I."/>
            <person name="Kiss B."/>
            <person name="Kocsube S."/>
            <person name="Kotiranta H."/>
            <person name="LaButti K.M."/>
            <person name="Lechner B.E."/>
            <person name="Liimatainen K."/>
            <person name="Lipzen A."/>
            <person name="Lukacs Z."/>
            <person name="Mihaltcheva S."/>
            <person name="Morgado L.N."/>
            <person name="Niskanen T."/>
            <person name="Noordeloos M.E."/>
            <person name="Ohm R.A."/>
            <person name="Ortiz-Santana B."/>
            <person name="Ovrebo C."/>
            <person name="Racz N."/>
            <person name="Riley R."/>
            <person name="Savchenko A."/>
            <person name="Shiryaev A."/>
            <person name="Soop K."/>
            <person name="Spirin V."/>
            <person name="Szebenyi C."/>
            <person name="Tomsovsky M."/>
            <person name="Tulloss R.E."/>
            <person name="Uehling J."/>
            <person name="Grigoriev I.V."/>
            <person name="Vagvolgyi C."/>
            <person name="Papp T."/>
            <person name="Martin F.M."/>
            <person name="Miettinen O."/>
            <person name="Hibbett D.S."/>
            <person name="Nagy L.G."/>
        </authorList>
    </citation>
    <scope>NUCLEOTIDE SEQUENCE [LARGE SCALE GENOMIC DNA]</scope>
    <source>
        <strain evidence="3 4">CBS 121175</strain>
    </source>
</reference>
<name>A0A5C3KU03_COPMA</name>
<sequence>MLVRPKTCHPSWDLFWLIVSRAAASIPVAWNEVRRRRTYHRHDCLNLSWRWYHETFERSMLPLKHADNHFRDPFRLNLRSAHTPSISLFFSVWALSQTWCVGHRRCSPMHLGTYYDAFIFLGISGMWKWSLLLIVIYRFQMHDLTLSTMVDNDEGTVLGCVPSPFRGGVRGAMDRFRSMWRTRQVVVGFTPIFCHN</sequence>
<proteinExistence type="predicted"/>
<feature type="transmembrane region" description="Helical" evidence="1">
    <location>
        <begin position="117"/>
        <end position="139"/>
    </location>
</feature>
<dbReference type="EMBL" id="ML210212">
    <property type="protein sequence ID" value="TFK23767.1"/>
    <property type="molecule type" value="Genomic_DNA"/>
</dbReference>
<evidence type="ECO:0000256" key="1">
    <source>
        <dbReference type="SAM" id="Phobius"/>
    </source>
</evidence>
<keyword evidence="1" id="KW-0812">Transmembrane</keyword>